<dbReference type="AlphaFoldDB" id="A0A1M7JJE1"/>
<name>A0A1M7JJE1_9RHOB</name>
<dbReference type="EMBL" id="FRCK01000012">
    <property type="protein sequence ID" value="SHM53162.1"/>
    <property type="molecule type" value="Genomic_DNA"/>
</dbReference>
<accession>A0A1M7JJE1</accession>
<keyword evidence="2" id="KW-1185">Reference proteome</keyword>
<organism evidence="1 2">
    <name type="scientific">Paracoccus solventivorans</name>
    <dbReference type="NCBI Taxonomy" id="53463"/>
    <lineage>
        <taxon>Bacteria</taxon>
        <taxon>Pseudomonadati</taxon>
        <taxon>Pseudomonadota</taxon>
        <taxon>Alphaproteobacteria</taxon>
        <taxon>Rhodobacterales</taxon>
        <taxon>Paracoccaceae</taxon>
        <taxon>Paracoccus</taxon>
    </lineage>
</organism>
<sequence length="85" mass="8951">MTITMPDPSRTPGQEPETGLFPVAAVSAGCRVAELPIRAMRMGRHGRADSSAGLAPHGMILAVRRPAPLGRRSLPALRRLDGGGR</sequence>
<proteinExistence type="predicted"/>
<dbReference type="RefSeq" id="WP_073068362.1">
    <property type="nucleotide sequence ID" value="NZ_FRCK01000012.1"/>
</dbReference>
<dbReference type="Proteomes" id="UP000184444">
    <property type="component" value="Unassembled WGS sequence"/>
</dbReference>
<reference evidence="2" key="1">
    <citation type="submission" date="2016-11" db="EMBL/GenBank/DDBJ databases">
        <authorList>
            <person name="Varghese N."/>
            <person name="Submissions S."/>
        </authorList>
    </citation>
    <scope>NUCLEOTIDE SEQUENCE [LARGE SCALE GENOMIC DNA]</scope>
    <source>
        <strain evidence="2">DSM 6637</strain>
    </source>
</reference>
<protein>
    <submittedName>
        <fullName evidence="1">Uncharacterized protein</fullName>
    </submittedName>
</protein>
<gene>
    <name evidence="1" type="ORF">SAMN05444389_11249</name>
</gene>
<evidence type="ECO:0000313" key="1">
    <source>
        <dbReference type="EMBL" id="SHM53162.1"/>
    </source>
</evidence>
<dbReference type="STRING" id="53463.SAMN05444389_11249"/>
<evidence type="ECO:0000313" key="2">
    <source>
        <dbReference type="Proteomes" id="UP000184444"/>
    </source>
</evidence>